<dbReference type="InterPro" id="IPR038528">
    <property type="entry name" value="TEL2_C_sf"/>
</dbReference>
<feature type="compositionally biased region" description="Polar residues" evidence="2">
    <location>
        <begin position="360"/>
        <end position="369"/>
    </location>
</feature>
<dbReference type="EMBL" id="CDMZ01001380">
    <property type="protein sequence ID" value="CEM31687.1"/>
    <property type="molecule type" value="Genomic_DNA"/>
</dbReference>
<feature type="region of interest" description="Disordered" evidence="2">
    <location>
        <begin position="1"/>
        <end position="26"/>
    </location>
</feature>
<dbReference type="PANTHER" id="PTHR15830:SF10">
    <property type="entry name" value="TELOMERE LENGTH REGULATION PROTEIN TEL2 HOMOLOG"/>
    <property type="match status" value="1"/>
</dbReference>
<feature type="compositionally biased region" description="Acidic residues" evidence="2">
    <location>
        <begin position="619"/>
        <end position="631"/>
    </location>
</feature>
<dbReference type="VEuPathDB" id="CryptoDB:Cvel_4959"/>
<accession>A0A0G4GNB2</accession>
<evidence type="ECO:0000313" key="4">
    <source>
        <dbReference type="EMBL" id="CEM31687.1"/>
    </source>
</evidence>
<dbReference type="GO" id="GO:0005829">
    <property type="term" value="C:cytosol"/>
    <property type="evidence" value="ECO:0007669"/>
    <property type="project" value="TreeGrafter"/>
</dbReference>
<evidence type="ECO:0000259" key="3">
    <source>
        <dbReference type="Pfam" id="PF10193"/>
    </source>
</evidence>
<evidence type="ECO:0000256" key="2">
    <source>
        <dbReference type="SAM" id="MobiDB-lite"/>
    </source>
</evidence>
<gene>
    <name evidence="4" type="ORF">Cvel_4959</name>
</gene>
<organism evidence="4">
    <name type="scientific">Chromera velia CCMP2878</name>
    <dbReference type="NCBI Taxonomy" id="1169474"/>
    <lineage>
        <taxon>Eukaryota</taxon>
        <taxon>Sar</taxon>
        <taxon>Alveolata</taxon>
        <taxon>Colpodellida</taxon>
        <taxon>Chromeraceae</taxon>
        <taxon>Chromera</taxon>
    </lineage>
</organism>
<dbReference type="InterPro" id="IPR019337">
    <property type="entry name" value="Telomere_length_regulation_dom"/>
</dbReference>
<dbReference type="GO" id="GO:0042162">
    <property type="term" value="F:telomeric DNA binding"/>
    <property type="evidence" value="ECO:0007669"/>
    <property type="project" value="TreeGrafter"/>
</dbReference>
<name>A0A0G4GNB2_9ALVE</name>
<dbReference type="GO" id="GO:0051879">
    <property type="term" value="F:Hsp90 protein binding"/>
    <property type="evidence" value="ECO:0007669"/>
    <property type="project" value="TreeGrafter"/>
</dbReference>
<dbReference type="GO" id="GO:0051083">
    <property type="term" value="P:'de novo' cotranslational protein folding"/>
    <property type="evidence" value="ECO:0007669"/>
    <property type="project" value="TreeGrafter"/>
</dbReference>
<feature type="region of interest" description="Disordered" evidence="2">
    <location>
        <begin position="755"/>
        <end position="789"/>
    </location>
</feature>
<feature type="compositionally biased region" description="Low complexity" evidence="2">
    <location>
        <begin position="401"/>
        <end position="414"/>
    </location>
</feature>
<dbReference type="InterPro" id="IPR051970">
    <property type="entry name" value="TEL2_Regulation"/>
</dbReference>
<dbReference type="PANTHER" id="PTHR15830">
    <property type="entry name" value="TELOMERE LENGTH REGULATION PROTEIN TEL2 FAMILY MEMBER"/>
    <property type="match status" value="1"/>
</dbReference>
<feature type="compositionally biased region" description="Acidic residues" evidence="2">
    <location>
        <begin position="696"/>
        <end position="705"/>
    </location>
</feature>
<dbReference type="Pfam" id="PF10193">
    <property type="entry name" value="Telomere_reg-2"/>
    <property type="match status" value="1"/>
</dbReference>
<reference evidence="4" key="1">
    <citation type="submission" date="2014-11" db="EMBL/GenBank/DDBJ databases">
        <authorList>
            <person name="Otto D Thomas"/>
            <person name="Naeem Raeece"/>
        </authorList>
    </citation>
    <scope>NUCLEOTIDE SEQUENCE</scope>
</reference>
<proteinExistence type="inferred from homology"/>
<sequence>MAKWDSGGTGREQEERETETGNSGSAGWREARECFSRVLCEQVFAFQGLLFPCGFYAAVLDALALRLCGDRHAQIDETTKSSCWHLFENVFSTSLKIWGSAKGVETRSEDEQRSLAFAVAAGLHICLSEARGGGGNRGILEGRLQTSRHIFAGVHTRLSSTLPPARLAGMLVAEEYARGLSSSGSEEDGEGGSGAGLQFEELDAFASHPFCRPFFAFSCFSSHRGRARSRTERSFWTERPLPFLSQMEKERGTGDSTGGGHNPNLLLPVDVEEGHDSFGKTAAPPPFILRLRDLIAALPPQLLALAAQSVELLSAHEAEPPGTDNRGLLTTRVLKRVHELYSSAPPSSVKEVESKEKPPSSVSGPTATETGKDDAPVRLSAESEGHRKEGQEDPDDLYFASLPSLPSLLHFSSSGQKKETGEICQQEETDTHADLMPLRPPSTVLECLERLRGPVAPPLMVDEEAVVGSERREPVFAAARRVAQSLHALPAILAKREVELGQVAGTLVNTLLDLPDACALEDFDRLVLSGLVALLSFEPYEAGAACFERLRRKDLSVGQRLSILEAVGGAAERMGGTFEESGRKQERRVRGERGGEKTTRSWALDKRLRAEGGVKEVLEEVEEEGEEDEEVTGVRDLPRNDTQSEEGRKNPMIVEIGDQSEDQKGGGTESIVEEDGGEASRKQNSEASRPTAVPDGEGDIEEETKEGEKGKSVQTRRFASAASVVKSRPNFFSYHALFFFFGLLDPHRPFLSEQSSLHSSHTKGGLKSVGRSLLKTGGEGEEETGEEEADFDSCWHGRLLHSLAQILEAAGPLCRGAESMCEAAVEVVACVLKSPILGGGEVRQRTPEDFSFGPHGPSSTYSVRYSGLDPFVRRSAVLLLGSAAAKRPQTVAVQADRHCWWLLPWLRRLRDAEGDPLTREMAEEICRALS</sequence>
<evidence type="ECO:0000256" key="1">
    <source>
        <dbReference type="ARBA" id="ARBA00006133"/>
    </source>
</evidence>
<feature type="region of interest" description="Disordered" evidence="2">
    <location>
        <begin position="574"/>
        <end position="599"/>
    </location>
</feature>
<feature type="compositionally biased region" description="Basic and acidic residues" evidence="2">
    <location>
        <begin position="580"/>
        <end position="599"/>
    </location>
</feature>
<dbReference type="Gene3D" id="1.25.40.720">
    <property type="entry name" value="Telomere length regulation protein 2, C-terminal domain"/>
    <property type="match status" value="1"/>
</dbReference>
<feature type="domain" description="Telomere length regulation protein conserved" evidence="3">
    <location>
        <begin position="479"/>
        <end position="571"/>
    </location>
</feature>
<comment type="similarity">
    <text evidence="1">Belongs to the TEL2 family.</text>
</comment>
<protein>
    <recommendedName>
        <fullName evidence="3">Telomere length regulation protein conserved domain-containing protein</fullName>
    </recommendedName>
</protein>
<feature type="compositionally biased region" description="Acidic residues" evidence="2">
    <location>
        <begin position="779"/>
        <end position="789"/>
    </location>
</feature>
<feature type="region of interest" description="Disordered" evidence="2">
    <location>
        <begin position="342"/>
        <end position="438"/>
    </location>
</feature>
<dbReference type="AlphaFoldDB" id="A0A0G4GNB2"/>
<feature type="compositionally biased region" description="Basic and acidic residues" evidence="2">
    <location>
        <begin position="370"/>
        <end position="391"/>
    </location>
</feature>
<feature type="region of interest" description="Disordered" evidence="2">
    <location>
        <begin position="617"/>
        <end position="717"/>
    </location>
</feature>